<sequence>MRTAIGIVALALIAIPTLVLGAAKPATRSASPAAAPAPAPSAAPPIKKVVKNEVEWRKLLSPAQYRVLREKGTE</sequence>
<feature type="non-terminal residue" evidence="2">
    <location>
        <position position="74"/>
    </location>
</feature>
<proteinExistence type="predicted"/>
<reference evidence="2 3" key="1">
    <citation type="submission" date="2020-04" db="EMBL/GenBank/DDBJ databases">
        <title>Metagenomic profiling of ammonia- and methane-oxidizing microorganisms in a Dutch drinking water treatment plant.</title>
        <authorList>
            <person name="Poghosyan L."/>
            <person name="Leucker S."/>
        </authorList>
    </citation>
    <scope>NUCLEOTIDE SEQUENCE [LARGE SCALE GENOMIC DNA]</scope>
    <source>
        <strain evidence="2">S-RSF-IL-03</strain>
    </source>
</reference>
<dbReference type="Proteomes" id="UP000580839">
    <property type="component" value="Unassembled WGS sequence"/>
</dbReference>
<gene>
    <name evidence="2" type="ORF">HOP12_07615</name>
</gene>
<name>A0A849SHU7_UNCEI</name>
<comment type="caution">
    <text evidence="2">The sequence shown here is derived from an EMBL/GenBank/DDBJ whole genome shotgun (WGS) entry which is preliminary data.</text>
</comment>
<dbReference type="EMBL" id="JABFRW010000087">
    <property type="protein sequence ID" value="NOT34021.1"/>
    <property type="molecule type" value="Genomic_DNA"/>
</dbReference>
<evidence type="ECO:0000313" key="3">
    <source>
        <dbReference type="Proteomes" id="UP000580839"/>
    </source>
</evidence>
<dbReference type="Gene3D" id="2.170.150.20">
    <property type="entry name" value="Peptide methionine sulfoxide reductase"/>
    <property type="match status" value="1"/>
</dbReference>
<protein>
    <recommendedName>
        <fullName evidence="1">MsrB domain-containing protein</fullName>
    </recommendedName>
</protein>
<evidence type="ECO:0000313" key="2">
    <source>
        <dbReference type="EMBL" id="NOT34021.1"/>
    </source>
</evidence>
<feature type="domain" description="MsrB" evidence="1">
    <location>
        <begin position="53"/>
        <end position="74"/>
    </location>
</feature>
<accession>A0A849SHU7</accession>
<dbReference type="PROSITE" id="PS51790">
    <property type="entry name" value="MSRB"/>
    <property type="match status" value="1"/>
</dbReference>
<organism evidence="2 3">
    <name type="scientific">Eiseniibacteriota bacterium</name>
    <dbReference type="NCBI Taxonomy" id="2212470"/>
    <lineage>
        <taxon>Bacteria</taxon>
        <taxon>Candidatus Eiseniibacteriota</taxon>
    </lineage>
</organism>
<dbReference type="InterPro" id="IPR002579">
    <property type="entry name" value="Met_Sox_Rdtase_MsrB_dom"/>
</dbReference>
<dbReference type="GO" id="GO:0033743">
    <property type="term" value="F:peptide-methionine (R)-S-oxide reductase activity"/>
    <property type="evidence" value="ECO:0007669"/>
    <property type="project" value="InterPro"/>
</dbReference>
<evidence type="ECO:0000259" key="1">
    <source>
        <dbReference type="PROSITE" id="PS51790"/>
    </source>
</evidence>
<dbReference type="AlphaFoldDB" id="A0A849SHU7"/>